<dbReference type="Proteomes" id="UP000483035">
    <property type="component" value="Unassembled WGS sequence"/>
</dbReference>
<sequence length="141" mass="15327">MIELTRVDDWRRRFAEEIDRMWRTPFNWDGHDCVVGLAGNMALAITGVDCAAEYRGTYKTAAGALKVMRAAGFENIGDMVASFLPEVHPSLAHVGDIAAIPVESPFGYALGVVNGERIFVLMPNGVGTVDLLDAKRAFKVG</sequence>
<dbReference type="EMBL" id="WUEY01000006">
    <property type="protein sequence ID" value="NEI70950.1"/>
    <property type="molecule type" value="Genomic_DNA"/>
</dbReference>
<evidence type="ECO:0000313" key="3">
    <source>
        <dbReference type="Proteomes" id="UP000483035"/>
    </source>
</evidence>
<organism evidence="2 3">
    <name type="scientific">Rhizobium lusitanum</name>
    <dbReference type="NCBI Taxonomy" id="293958"/>
    <lineage>
        <taxon>Bacteria</taxon>
        <taxon>Pseudomonadati</taxon>
        <taxon>Pseudomonadota</taxon>
        <taxon>Alphaproteobacteria</taxon>
        <taxon>Hyphomicrobiales</taxon>
        <taxon>Rhizobiaceae</taxon>
        <taxon>Rhizobium/Agrobacterium group</taxon>
        <taxon>Rhizobium</taxon>
    </lineage>
</organism>
<reference evidence="2 3" key="1">
    <citation type="submission" date="2019-12" db="EMBL/GenBank/DDBJ databases">
        <title>Rhizobium genotypes associated with high levels of biological nitrogen fixation by grain legumes in a temperate-maritime cropping system.</title>
        <authorList>
            <person name="Maluk M."/>
            <person name="Francesc Ferrando Molina F."/>
            <person name="Lopez Del Egido L."/>
            <person name="Lafos M."/>
            <person name="Langarica-Fuentes A."/>
            <person name="Gebre Yohannes G."/>
            <person name="Young M.W."/>
            <person name="Martin P."/>
            <person name="Gantlett R."/>
            <person name="Kenicer G."/>
            <person name="Hawes C."/>
            <person name="Begg G.S."/>
            <person name="Quilliam R.S."/>
            <person name="Squire G.R."/>
            <person name="Poole P.S."/>
            <person name="Young P.W."/>
            <person name="Iannetta P.M."/>
            <person name="James E.K."/>
        </authorList>
    </citation>
    <scope>NUCLEOTIDE SEQUENCE [LARGE SCALE GENOMIC DNA]</scope>
    <source>
        <strain evidence="2 3">JHI1118</strain>
    </source>
</reference>
<dbReference type="AlphaFoldDB" id="A0A6L9UA13"/>
<evidence type="ECO:0000313" key="2">
    <source>
        <dbReference type="EMBL" id="NEI70950.1"/>
    </source>
</evidence>
<dbReference type="InterPro" id="IPR053802">
    <property type="entry name" value="DUF6950"/>
</dbReference>
<gene>
    <name evidence="2" type="ORF">GR212_15305</name>
</gene>
<comment type="caution">
    <text evidence="2">The sequence shown here is derived from an EMBL/GenBank/DDBJ whole genome shotgun (WGS) entry which is preliminary data.</text>
</comment>
<dbReference type="RefSeq" id="WP_163987436.1">
    <property type="nucleotide sequence ID" value="NZ_WUEY01000006.1"/>
</dbReference>
<evidence type="ECO:0000259" key="1">
    <source>
        <dbReference type="Pfam" id="PF22262"/>
    </source>
</evidence>
<dbReference type="Pfam" id="PF22262">
    <property type="entry name" value="DUF6950"/>
    <property type="match status" value="1"/>
</dbReference>
<accession>A0A6L9UA13</accession>
<name>A0A6L9UA13_9HYPH</name>
<proteinExistence type="predicted"/>
<protein>
    <recommendedName>
        <fullName evidence="1">DUF6950 domain-containing protein</fullName>
    </recommendedName>
</protein>
<feature type="domain" description="DUF6950" evidence="1">
    <location>
        <begin position="5"/>
        <end position="140"/>
    </location>
</feature>